<evidence type="ECO:0000256" key="5">
    <source>
        <dbReference type="HAMAP-Rule" id="MF_00921"/>
    </source>
</evidence>
<keyword evidence="4 5" id="KW-0418">Kinase</keyword>
<evidence type="ECO:0000256" key="1">
    <source>
        <dbReference type="ARBA" id="ARBA00022527"/>
    </source>
</evidence>
<feature type="region of interest" description="Disordered" evidence="6">
    <location>
        <begin position="274"/>
        <end position="296"/>
    </location>
</feature>
<evidence type="ECO:0000313" key="8">
    <source>
        <dbReference type="Proteomes" id="UP001595711"/>
    </source>
</evidence>
<keyword evidence="3 5" id="KW-0547">Nucleotide-binding</keyword>
<gene>
    <name evidence="7" type="ORF">ACFOOQ_08425</name>
</gene>
<organism evidence="7 8">
    <name type="scientific">Ferrovibrio xuzhouensis</name>
    <dbReference type="NCBI Taxonomy" id="1576914"/>
    <lineage>
        <taxon>Bacteria</taxon>
        <taxon>Pseudomonadati</taxon>
        <taxon>Pseudomonadota</taxon>
        <taxon>Alphaproteobacteria</taxon>
        <taxon>Rhodospirillales</taxon>
        <taxon>Rhodospirillaceae</taxon>
        <taxon>Ferrovibrio</taxon>
    </lineage>
</organism>
<keyword evidence="2 5" id="KW-0808">Transferase</keyword>
<dbReference type="InterPro" id="IPR026565">
    <property type="entry name" value="PPDK_reg"/>
</dbReference>
<dbReference type="Pfam" id="PF03618">
    <property type="entry name" value="Kinase-PPPase"/>
    <property type="match status" value="1"/>
</dbReference>
<dbReference type="InterPro" id="IPR005177">
    <property type="entry name" value="Kinase-pyrophosphorylase"/>
</dbReference>
<dbReference type="EMBL" id="JBHRYJ010000001">
    <property type="protein sequence ID" value="MFC3675564.1"/>
    <property type="molecule type" value="Genomic_DNA"/>
</dbReference>
<comment type="caution">
    <text evidence="7">The sequence shown here is derived from an EMBL/GenBank/DDBJ whole genome shotgun (WGS) entry which is preliminary data.</text>
</comment>
<dbReference type="HAMAP" id="MF_00921">
    <property type="entry name" value="PDRP"/>
    <property type="match status" value="1"/>
</dbReference>
<dbReference type="EC" id="2.7.11.32" evidence="5"/>
<comment type="function">
    <text evidence="5">Bifunctional serine/threonine kinase and phosphorylase involved in the regulation of the pyruvate, phosphate dikinase (PPDK) by catalyzing its phosphorylation/dephosphorylation.</text>
</comment>
<dbReference type="NCBIfam" id="NF003742">
    <property type="entry name" value="PRK05339.1"/>
    <property type="match status" value="1"/>
</dbReference>
<protein>
    <recommendedName>
        <fullName evidence="5">Putative pyruvate, phosphate dikinase regulatory protein</fullName>
        <shortName evidence="5">PPDK regulatory protein</shortName>
        <ecNumber evidence="5">2.7.11.32</ecNumber>
        <ecNumber evidence="5">2.7.4.27</ecNumber>
    </recommendedName>
</protein>
<evidence type="ECO:0000256" key="4">
    <source>
        <dbReference type="ARBA" id="ARBA00022777"/>
    </source>
</evidence>
<keyword evidence="7" id="KW-0670">Pyruvate</keyword>
<dbReference type="PANTHER" id="PTHR31756">
    <property type="entry name" value="PYRUVATE, PHOSPHATE DIKINASE REGULATORY PROTEIN 1, CHLOROPLASTIC"/>
    <property type="match status" value="1"/>
</dbReference>
<evidence type="ECO:0000256" key="2">
    <source>
        <dbReference type="ARBA" id="ARBA00022679"/>
    </source>
</evidence>
<feature type="binding site" evidence="5">
    <location>
        <begin position="154"/>
        <end position="161"/>
    </location>
    <ligand>
        <name>ADP</name>
        <dbReference type="ChEBI" id="CHEBI:456216"/>
    </ligand>
</feature>
<proteinExistence type="inferred from homology"/>
<evidence type="ECO:0000256" key="6">
    <source>
        <dbReference type="SAM" id="MobiDB-lite"/>
    </source>
</evidence>
<keyword evidence="8" id="KW-1185">Reference proteome</keyword>
<accession>A0ABV7VDN0</accession>
<keyword evidence="1 5" id="KW-0723">Serine/threonine-protein kinase</keyword>
<comment type="catalytic activity">
    <reaction evidence="5">
        <text>N(tele)-phospho-L-histidyl/O-phospho-L-threonyl-[pyruvate, phosphate dikinase] + phosphate + H(+) = N(tele)-phospho-L-histidyl/L-threonyl-[pyruvate, phosphate dikinase] + diphosphate</text>
        <dbReference type="Rhea" id="RHEA:43696"/>
        <dbReference type="Rhea" id="RHEA-COMP:10650"/>
        <dbReference type="Rhea" id="RHEA-COMP:10651"/>
        <dbReference type="ChEBI" id="CHEBI:15378"/>
        <dbReference type="ChEBI" id="CHEBI:30013"/>
        <dbReference type="ChEBI" id="CHEBI:33019"/>
        <dbReference type="ChEBI" id="CHEBI:43474"/>
        <dbReference type="ChEBI" id="CHEBI:61977"/>
        <dbReference type="ChEBI" id="CHEBI:83586"/>
        <dbReference type="EC" id="2.7.4.27"/>
    </reaction>
</comment>
<dbReference type="GO" id="GO:0016740">
    <property type="term" value="F:transferase activity"/>
    <property type="evidence" value="ECO:0007669"/>
    <property type="project" value="UniProtKB-KW"/>
</dbReference>
<dbReference type="EC" id="2.7.4.27" evidence="5"/>
<name>A0ABV7VDN0_9PROT</name>
<comment type="catalytic activity">
    <reaction evidence="5">
        <text>N(tele)-phospho-L-histidyl/L-threonyl-[pyruvate, phosphate dikinase] + ADP = N(tele)-phospho-L-histidyl/O-phospho-L-threonyl-[pyruvate, phosphate dikinase] + AMP + H(+)</text>
        <dbReference type="Rhea" id="RHEA:43692"/>
        <dbReference type="Rhea" id="RHEA-COMP:10650"/>
        <dbReference type="Rhea" id="RHEA-COMP:10651"/>
        <dbReference type="ChEBI" id="CHEBI:15378"/>
        <dbReference type="ChEBI" id="CHEBI:30013"/>
        <dbReference type="ChEBI" id="CHEBI:61977"/>
        <dbReference type="ChEBI" id="CHEBI:83586"/>
        <dbReference type="ChEBI" id="CHEBI:456215"/>
        <dbReference type="ChEBI" id="CHEBI:456216"/>
        <dbReference type="EC" id="2.7.11.32"/>
    </reaction>
</comment>
<dbReference type="Proteomes" id="UP001595711">
    <property type="component" value="Unassembled WGS sequence"/>
</dbReference>
<evidence type="ECO:0000313" key="7">
    <source>
        <dbReference type="EMBL" id="MFC3675564.1"/>
    </source>
</evidence>
<dbReference type="RefSeq" id="WP_379724365.1">
    <property type="nucleotide sequence ID" value="NZ_JBHRYJ010000001.1"/>
</dbReference>
<comment type="similarity">
    <text evidence="5">Belongs to the pyruvate, phosphate/water dikinase regulatory protein family. PDRP subfamily.</text>
</comment>
<dbReference type="PANTHER" id="PTHR31756:SF3">
    <property type="entry name" value="PYRUVATE, PHOSPHATE DIKINASE REGULATORY PROTEIN 1, CHLOROPLASTIC"/>
    <property type="match status" value="1"/>
</dbReference>
<sequence length="296" mass="33154">MPKTARPHIHLVSDATGETLKSIATAALVQFRKSHDEVEVHTWALVRTPLQMERVVEAIAAMGGLVLFTVVDLELREILVRRCAKAKLQIVPVLDPIMHAFGKYLGEKAQNLPGRQHELDAEYFYRIDAMHFTIAHDDGQHLSDIDKADIVLVGVSRTSKTPTSIYLANRGYKTANIPIVPGLPVPEELHHLSNPLVVGLTASPDRLISVRRNRLIAMNESVETEYVDAERVREELNIARKLCSRHGWPIIDVTRRSIEETAAAILNHYARREEQHRQQELGLAPPHDASGADDEP</sequence>
<reference evidence="8" key="1">
    <citation type="journal article" date="2019" name="Int. J. Syst. Evol. Microbiol.">
        <title>The Global Catalogue of Microorganisms (GCM) 10K type strain sequencing project: providing services to taxonomists for standard genome sequencing and annotation.</title>
        <authorList>
            <consortium name="The Broad Institute Genomics Platform"/>
            <consortium name="The Broad Institute Genome Sequencing Center for Infectious Disease"/>
            <person name="Wu L."/>
            <person name="Ma J."/>
        </authorList>
    </citation>
    <scope>NUCLEOTIDE SEQUENCE [LARGE SCALE GENOMIC DNA]</scope>
    <source>
        <strain evidence="8">KCTC 42182</strain>
    </source>
</reference>
<evidence type="ECO:0000256" key="3">
    <source>
        <dbReference type="ARBA" id="ARBA00022741"/>
    </source>
</evidence>